<feature type="repeat" description="TPR" evidence="3">
    <location>
        <begin position="480"/>
        <end position="513"/>
    </location>
</feature>
<dbReference type="OrthoDB" id="9766710at2"/>
<dbReference type="PROSITE" id="PS50005">
    <property type="entry name" value="TPR"/>
    <property type="match status" value="2"/>
</dbReference>
<dbReference type="InterPro" id="IPR011990">
    <property type="entry name" value="TPR-like_helical_dom_sf"/>
</dbReference>
<dbReference type="SUPFAM" id="SSF48452">
    <property type="entry name" value="TPR-like"/>
    <property type="match status" value="3"/>
</dbReference>
<evidence type="ECO:0000256" key="1">
    <source>
        <dbReference type="ARBA" id="ARBA00022737"/>
    </source>
</evidence>
<dbReference type="RefSeq" id="WP_109868528.1">
    <property type="nucleotide sequence ID" value="NZ_QGNA01000001.1"/>
</dbReference>
<dbReference type="PROSITE" id="PS51318">
    <property type="entry name" value="TAT"/>
    <property type="match status" value="1"/>
</dbReference>
<comment type="caution">
    <text evidence="6">The sequence shown here is derived from an EMBL/GenBank/DDBJ whole genome shotgun (WGS) entry which is preliminary data.</text>
</comment>
<dbReference type="InterPro" id="IPR006311">
    <property type="entry name" value="TAT_signal"/>
</dbReference>
<evidence type="ECO:0000256" key="2">
    <source>
        <dbReference type="ARBA" id="ARBA00022803"/>
    </source>
</evidence>
<keyword evidence="1" id="KW-0677">Repeat</keyword>
<dbReference type="InterPro" id="IPR013105">
    <property type="entry name" value="TPR_2"/>
</dbReference>
<dbReference type="InterPro" id="IPR051012">
    <property type="entry name" value="CellSynth/LPSAsmb/PSIAsmb"/>
</dbReference>
<dbReference type="PANTHER" id="PTHR45586:SF14">
    <property type="entry name" value="TETRATRICOPEPTIDE TPR_2 REPEAT PROTEIN"/>
    <property type="match status" value="1"/>
</dbReference>
<evidence type="ECO:0000256" key="3">
    <source>
        <dbReference type="PROSITE-ProRule" id="PRU00339"/>
    </source>
</evidence>
<keyword evidence="2 3" id="KW-0802">TPR repeat</keyword>
<dbReference type="PANTHER" id="PTHR45586">
    <property type="entry name" value="TPR REPEAT-CONTAINING PROTEIN PA4667"/>
    <property type="match status" value="1"/>
</dbReference>
<gene>
    <name evidence="6" type="ORF">DFH01_00895</name>
</gene>
<dbReference type="AlphaFoldDB" id="A0A317FJZ6"/>
<dbReference type="Proteomes" id="UP000245765">
    <property type="component" value="Unassembled WGS sequence"/>
</dbReference>
<feature type="signal peptide" evidence="5">
    <location>
        <begin position="1"/>
        <end position="34"/>
    </location>
</feature>
<evidence type="ECO:0000313" key="6">
    <source>
        <dbReference type="EMBL" id="PWS37906.1"/>
    </source>
</evidence>
<dbReference type="EMBL" id="QGNA01000001">
    <property type="protein sequence ID" value="PWS37906.1"/>
    <property type="molecule type" value="Genomic_DNA"/>
</dbReference>
<feature type="region of interest" description="Disordered" evidence="4">
    <location>
        <begin position="556"/>
        <end position="579"/>
    </location>
</feature>
<name>A0A317FJZ6_9PROT</name>
<dbReference type="InterPro" id="IPR019734">
    <property type="entry name" value="TPR_rpt"/>
</dbReference>
<sequence>MFSPFPSRRALLLAAALLSACGAGGSAVSPSATAAESAAAGQTGPFGVYLAGRFAQSEADTRTAADSMLEALRRDPDQAEVVTRAFVAALLDGRPEAVRLARRLPDNQAAALLLIGTEAQAGRWDRAEQRIRALPRQGPAGLLGPLLLAWTLHGKGQTDQAIALLRPLAETGRLRGMHALHLAMVADVAGRGRDAERYARMALAETPDASLRMLQVAGGILARNGGEADAMRLMEALGRGNGDFAIAARSAEGRRSLLAGGGVASPTEGMAEAHIALAAALRGQRGGEVGLMLTRLAIRLRPDFGPSTLLLADYFADESHPEAALAQIETIPATDPLGRVAALRKAEMLDRLDRIPEAEATLRQVAQADPGAPQPMLRLGEMLRKRNRFADAVAAYDSAIERIGTPDGDDWVVFYARGISNERAGRWPRAEADFQKALELAPEQPYVLNYLAYTWVEHGLNLAEARRMLERAVELRPNDGNIVDSLGWALFRLGDIPGAVRWLERAVELEPRNSVINDHLGDAYWAAGRQSEARFQWLRALRTEPEAGDIPRIEAKLRDGLPTPPAATASRTDEAPATR</sequence>
<proteinExistence type="predicted"/>
<keyword evidence="7" id="KW-1185">Reference proteome</keyword>
<dbReference type="SMART" id="SM00028">
    <property type="entry name" value="TPR"/>
    <property type="match status" value="6"/>
</dbReference>
<reference evidence="7" key="1">
    <citation type="submission" date="2018-05" db="EMBL/GenBank/DDBJ databases">
        <authorList>
            <person name="Du Z."/>
            <person name="Wang X."/>
        </authorList>
    </citation>
    <scope>NUCLEOTIDE SEQUENCE [LARGE SCALE GENOMIC DNA]</scope>
    <source>
        <strain evidence="7">CQN31</strain>
    </source>
</reference>
<evidence type="ECO:0000313" key="7">
    <source>
        <dbReference type="Proteomes" id="UP000245765"/>
    </source>
</evidence>
<dbReference type="Gene3D" id="1.25.40.10">
    <property type="entry name" value="Tetratricopeptide repeat domain"/>
    <property type="match status" value="2"/>
</dbReference>
<protein>
    <submittedName>
        <fullName evidence="6">Uncharacterized protein</fullName>
    </submittedName>
</protein>
<feature type="chain" id="PRO_5016266853" evidence="5">
    <location>
        <begin position="35"/>
        <end position="579"/>
    </location>
</feature>
<evidence type="ECO:0000256" key="5">
    <source>
        <dbReference type="SAM" id="SignalP"/>
    </source>
</evidence>
<dbReference type="Pfam" id="PF13432">
    <property type="entry name" value="TPR_16"/>
    <property type="match status" value="2"/>
</dbReference>
<dbReference type="Pfam" id="PF07719">
    <property type="entry name" value="TPR_2"/>
    <property type="match status" value="1"/>
</dbReference>
<organism evidence="6 7">
    <name type="scientific">Falsiroseomonas bella</name>
    <dbReference type="NCBI Taxonomy" id="2184016"/>
    <lineage>
        <taxon>Bacteria</taxon>
        <taxon>Pseudomonadati</taxon>
        <taxon>Pseudomonadota</taxon>
        <taxon>Alphaproteobacteria</taxon>
        <taxon>Acetobacterales</taxon>
        <taxon>Roseomonadaceae</taxon>
        <taxon>Falsiroseomonas</taxon>
    </lineage>
</organism>
<accession>A0A317FJZ6</accession>
<evidence type="ECO:0000256" key="4">
    <source>
        <dbReference type="SAM" id="MobiDB-lite"/>
    </source>
</evidence>
<feature type="repeat" description="TPR" evidence="3">
    <location>
        <begin position="411"/>
        <end position="444"/>
    </location>
</feature>
<keyword evidence="5" id="KW-0732">Signal</keyword>